<evidence type="ECO:0000313" key="2">
    <source>
        <dbReference type="Proteomes" id="UP001431235"/>
    </source>
</evidence>
<dbReference type="EMBL" id="JAIKTS010000003">
    <property type="protein sequence ID" value="MCL7714940.1"/>
    <property type="molecule type" value="Genomic_DNA"/>
</dbReference>
<dbReference type="Proteomes" id="UP001431235">
    <property type="component" value="Unassembled WGS sequence"/>
</dbReference>
<organism evidence="1 2">
    <name type="scientific">Stenotrophomonas mori</name>
    <dbReference type="NCBI Taxonomy" id="2871096"/>
    <lineage>
        <taxon>Bacteria</taxon>
        <taxon>Pseudomonadati</taxon>
        <taxon>Pseudomonadota</taxon>
        <taxon>Gammaproteobacteria</taxon>
        <taxon>Lysobacterales</taxon>
        <taxon>Lysobacteraceae</taxon>
        <taxon>Stenotrophomonas</taxon>
    </lineage>
</organism>
<dbReference type="RefSeq" id="WP_250064226.1">
    <property type="nucleotide sequence ID" value="NZ_JAIKTS010000003.1"/>
</dbReference>
<evidence type="ECO:0000313" key="1">
    <source>
        <dbReference type="EMBL" id="MCL7714940.1"/>
    </source>
</evidence>
<comment type="caution">
    <text evidence="1">The sequence shown here is derived from an EMBL/GenBank/DDBJ whole genome shotgun (WGS) entry which is preliminary data.</text>
</comment>
<protein>
    <recommendedName>
        <fullName evidence="3">Sulfotransferase family protein</fullName>
    </recommendedName>
</protein>
<evidence type="ECO:0008006" key="3">
    <source>
        <dbReference type="Google" id="ProtNLM"/>
    </source>
</evidence>
<gene>
    <name evidence="1" type="ORF">K5L01_09815</name>
</gene>
<reference evidence="1 2" key="1">
    <citation type="submission" date="2021-08" db="EMBL/GenBank/DDBJ databases">
        <title>Novel members of of the genus Stenotrophomonas from differernt environment.</title>
        <authorList>
            <person name="Deng Y."/>
        </authorList>
    </citation>
    <scope>NUCLEOTIDE SEQUENCE [LARGE SCALE GENOMIC DNA]</scope>
    <source>
        <strain evidence="1 2">CPCC 101365</strain>
    </source>
</reference>
<sequence length="606" mass="67315">MPVNVELLRGLIGELDDSGAHRWAAYCLGRLHRLLPFDPHVLAERISRDIESQHVRSVRRLIDTARRKGGLPPMRMIEIAGKLACHGYWEESGRIFQELSRLPEEGGRLVRQSPSLLVDRAPHRLGRLADDIRRLGAMSGVGMAPVQLKLARLCFTCGYLALAADLYSSAGAQGTLPWRDDVAYRYSLARTGAPSPLSGDIGEPPAGVPKRADAMMMIAYDKLARDDYPGAASALEGAIRLHYFDRDDVELLVKESLAALNAIDSLRCGPSKVAADLLVAGEDVDSEFGEDGNRGVPKVFICGFGWSGSGAVYDDIRGVRGFCEFEGPGHDTILNEDSDSEVTFIQSSTGLGGLWLHLKHRQTLDWSQMWDLFSLHVVGLAPIGYSNYKSCAAAVRHVRRYGAHYMRPFCQLLQGCGGLLRSPRKGGLFQLLRETTEGLCTMLVAQNGGKAVLFNNAVFGRDVEMLEIFRACHAVAVFRDPLDVYADRKDKDKNHWRTPRQLAEFYGRGLQRYLAYRTAAGRRVGATLREVPFERFVRDSAFRWRVRAWLLPGLEDRGHTYFDPLISSGNIGLHQRSVDAEEAGQLQPATAAHQEMERLSRSIWGL</sequence>
<name>A0ABT0SHY0_9GAMM</name>
<accession>A0ABT0SHY0</accession>
<keyword evidence="2" id="KW-1185">Reference proteome</keyword>
<proteinExistence type="predicted"/>